<proteinExistence type="predicted"/>
<dbReference type="EMBL" id="JANKHO010000362">
    <property type="protein sequence ID" value="KAJ3510917.1"/>
    <property type="molecule type" value="Genomic_DNA"/>
</dbReference>
<comment type="caution">
    <text evidence="1">The sequence shown here is derived from an EMBL/GenBank/DDBJ whole genome shotgun (WGS) entry which is preliminary data.</text>
</comment>
<evidence type="ECO:0000313" key="2">
    <source>
        <dbReference type="Proteomes" id="UP001148786"/>
    </source>
</evidence>
<keyword evidence="2" id="KW-1185">Reference proteome</keyword>
<dbReference type="AlphaFoldDB" id="A0A9W8K361"/>
<sequence>MFSFTISFHVEGHPSETHKGTWTSLRSIGQRKNHFLRLLHSVLSRSSIQAFAIDGHNWGSELLSKEEKCALLAMRSTPSVRTLRLSSIIYLNPGMLIGDQSARGDNLEKLMLYGRDLWINYSGRLVRDRTWSFAQGSATTLGTLEFGHIGAERATASSVADIRTPWRLRGLVALKHLKFSTGTFYPLWPSRNLILILKILNSPPPPANYNPWKLAWMFSLFSHIGVSVILISRAAG</sequence>
<evidence type="ECO:0000313" key="1">
    <source>
        <dbReference type="EMBL" id="KAJ3510917.1"/>
    </source>
</evidence>
<name>A0A9W8K361_9AGAR</name>
<accession>A0A9W8K361</accession>
<gene>
    <name evidence="1" type="ORF">NLJ89_g4406</name>
</gene>
<reference evidence="1" key="1">
    <citation type="submission" date="2022-07" db="EMBL/GenBank/DDBJ databases">
        <title>Genome Sequence of Agrocybe chaxingu.</title>
        <authorList>
            <person name="Buettner E."/>
        </authorList>
    </citation>
    <scope>NUCLEOTIDE SEQUENCE</scope>
    <source>
        <strain evidence="1">MP-N11</strain>
    </source>
</reference>
<protein>
    <submittedName>
        <fullName evidence="1">Uncharacterized protein</fullName>
    </submittedName>
</protein>
<dbReference type="Proteomes" id="UP001148786">
    <property type="component" value="Unassembled WGS sequence"/>
</dbReference>
<organism evidence="1 2">
    <name type="scientific">Agrocybe chaxingu</name>
    <dbReference type="NCBI Taxonomy" id="84603"/>
    <lineage>
        <taxon>Eukaryota</taxon>
        <taxon>Fungi</taxon>
        <taxon>Dikarya</taxon>
        <taxon>Basidiomycota</taxon>
        <taxon>Agaricomycotina</taxon>
        <taxon>Agaricomycetes</taxon>
        <taxon>Agaricomycetidae</taxon>
        <taxon>Agaricales</taxon>
        <taxon>Agaricineae</taxon>
        <taxon>Strophariaceae</taxon>
        <taxon>Agrocybe</taxon>
    </lineage>
</organism>